<name>A0A183JA03_9BILA</name>
<keyword evidence="3" id="KW-1185">Reference proteome</keyword>
<organism evidence="4">
    <name type="scientific">Soboliphyme baturini</name>
    <dbReference type="NCBI Taxonomy" id="241478"/>
    <lineage>
        <taxon>Eukaryota</taxon>
        <taxon>Metazoa</taxon>
        <taxon>Ecdysozoa</taxon>
        <taxon>Nematoda</taxon>
        <taxon>Enoplea</taxon>
        <taxon>Dorylaimia</taxon>
        <taxon>Dioctophymatida</taxon>
        <taxon>Dioctophymatoidea</taxon>
        <taxon>Soboliphymatidae</taxon>
        <taxon>Soboliphyme</taxon>
    </lineage>
</organism>
<evidence type="ECO:0000313" key="2">
    <source>
        <dbReference type="EMBL" id="VDP51015.1"/>
    </source>
</evidence>
<evidence type="ECO:0000256" key="1">
    <source>
        <dbReference type="SAM" id="MobiDB-lite"/>
    </source>
</evidence>
<gene>
    <name evidence="2" type="ORF">SBAD_LOCUS12700</name>
</gene>
<reference evidence="2 3" key="2">
    <citation type="submission" date="2018-11" db="EMBL/GenBank/DDBJ databases">
        <authorList>
            <consortium name="Pathogen Informatics"/>
        </authorList>
    </citation>
    <scope>NUCLEOTIDE SEQUENCE [LARGE SCALE GENOMIC DNA]</scope>
</reference>
<dbReference type="AlphaFoldDB" id="A0A183JA03"/>
<dbReference type="EMBL" id="UZAM01018528">
    <property type="protein sequence ID" value="VDP51015.1"/>
    <property type="molecule type" value="Genomic_DNA"/>
</dbReference>
<accession>A0A183JA03</accession>
<dbReference type="Proteomes" id="UP000270296">
    <property type="component" value="Unassembled WGS sequence"/>
</dbReference>
<protein>
    <submittedName>
        <fullName evidence="2 4">Uncharacterized protein</fullName>
    </submittedName>
</protein>
<evidence type="ECO:0000313" key="3">
    <source>
        <dbReference type="Proteomes" id="UP000270296"/>
    </source>
</evidence>
<reference evidence="4" key="1">
    <citation type="submission" date="2016-06" db="UniProtKB">
        <authorList>
            <consortium name="WormBaseParasite"/>
        </authorList>
    </citation>
    <scope>IDENTIFICATION</scope>
</reference>
<proteinExistence type="predicted"/>
<dbReference type="WBParaSite" id="SBAD_0001311101-mRNA-1">
    <property type="protein sequence ID" value="SBAD_0001311101-mRNA-1"/>
    <property type="gene ID" value="SBAD_0001311101"/>
</dbReference>
<feature type="region of interest" description="Disordered" evidence="1">
    <location>
        <begin position="1"/>
        <end position="33"/>
    </location>
</feature>
<evidence type="ECO:0000313" key="4">
    <source>
        <dbReference type="WBParaSite" id="SBAD_0001311101-mRNA-1"/>
    </source>
</evidence>
<sequence>MQISCQSRSINRRVSREQVSDDPQFSDEVDVEETHERTVDVDVSLKPQLSYRLAVDRRFKMHQDAELMLN</sequence>